<organism evidence="2 3">
    <name type="scientific">Arthrobacter russicus</name>
    <dbReference type="NCBI Taxonomy" id="172040"/>
    <lineage>
        <taxon>Bacteria</taxon>
        <taxon>Bacillati</taxon>
        <taxon>Actinomycetota</taxon>
        <taxon>Actinomycetes</taxon>
        <taxon>Micrococcales</taxon>
        <taxon>Micrococcaceae</taxon>
        <taxon>Arthrobacter</taxon>
    </lineage>
</organism>
<sequence length="186" mass="19075">MAPFRFPRFPNRTPGKRAFRNSLAAAAWVLVTVAAVTVGVLVSGALNAQNGLRPLNAAEVAQSLADRNNRMASEAARRSGPAPAPSTSATAPAPLPTSTPPTATSVLRSSGGTVLASCSAGVAQIVSSTAAQGFSIDEDAKPGSPKLSFESESVKLNVEVLCTGDLPRLQETAQPKTPHRDQGSDS</sequence>
<protein>
    <submittedName>
        <fullName evidence="2">Uncharacterized protein</fullName>
    </submittedName>
</protein>
<feature type="region of interest" description="Disordered" evidence="1">
    <location>
        <begin position="68"/>
        <end position="108"/>
    </location>
</feature>
<proteinExistence type="predicted"/>
<dbReference type="Proteomes" id="UP001185069">
    <property type="component" value="Unassembled WGS sequence"/>
</dbReference>
<evidence type="ECO:0000313" key="2">
    <source>
        <dbReference type="EMBL" id="MDR6269186.1"/>
    </source>
</evidence>
<evidence type="ECO:0000256" key="1">
    <source>
        <dbReference type="SAM" id="MobiDB-lite"/>
    </source>
</evidence>
<reference evidence="2 3" key="1">
    <citation type="submission" date="2023-07" db="EMBL/GenBank/DDBJ databases">
        <title>Sequencing the genomes of 1000 actinobacteria strains.</title>
        <authorList>
            <person name="Klenk H.-P."/>
        </authorList>
    </citation>
    <scope>NUCLEOTIDE SEQUENCE [LARGE SCALE GENOMIC DNA]</scope>
    <source>
        <strain evidence="2 3">DSM 14555</strain>
    </source>
</reference>
<feature type="compositionally biased region" description="Low complexity" evidence="1">
    <location>
        <begin position="72"/>
        <end position="92"/>
    </location>
</feature>
<comment type="caution">
    <text evidence="2">The sequence shown here is derived from an EMBL/GenBank/DDBJ whole genome shotgun (WGS) entry which is preliminary data.</text>
</comment>
<name>A0ABU1J9U1_9MICC</name>
<evidence type="ECO:0000313" key="3">
    <source>
        <dbReference type="Proteomes" id="UP001185069"/>
    </source>
</evidence>
<dbReference type="RefSeq" id="WP_309797305.1">
    <property type="nucleotide sequence ID" value="NZ_BAAAHY010000001.1"/>
</dbReference>
<gene>
    <name evidence="2" type="ORF">JOE69_001424</name>
</gene>
<feature type="region of interest" description="Disordered" evidence="1">
    <location>
        <begin position="165"/>
        <end position="186"/>
    </location>
</feature>
<keyword evidence="3" id="KW-1185">Reference proteome</keyword>
<dbReference type="EMBL" id="JAVDQF010000001">
    <property type="protein sequence ID" value="MDR6269186.1"/>
    <property type="molecule type" value="Genomic_DNA"/>
</dbReference>
<accession>A0ABU1J9U1</accession>